<evidence type="ECO:0000256" key="7">
    <source>
        <dbReference type="ARBA" id="ARBA00022741"/>
    </source>
</evidence>
<organism evidence="11 12">
    <name type="scientific">Varunaivibrio sulfuroxidans</name>
    <dbReference type="NCBI Taxonomy" id="1773489"/>
    <lineage>
        <taxon>Bacteria</taxon>
        <taxon>Pseudomonadati</taxon>
        <taxon>Pseudomonadota</taxon>
        <taxon>Alphaproteobacteria</taxon>
        <taxon>Rhodospirillales</taxon>
        <taxon>Magnetovibrionaceae</taxon>
        <taxon>Varunaivibrio</taxon>
    </lineage>
</organism>
<keyword evidence="7" id="KW-0547">Nucleotide-binding</keyword>
<comment type="caution">
    <text evidence="11">The sequence shown here is derived from an EMBL/GenBank/DDBJ whole genome shotgun (WGS) entry which is preliminary data.</text>
</comment>
<dbReference type="Proteomes" id="UP000295304">
    <property type="component" value="Unassembled WGS sequence"/>
</dbReference>
<keyword evidence="4" id="KW-0963">Cytoplasm</keyword>
<evidence type="ECO:0000313" key="11">
    <source>
        <dbReference type="EMBL" id="TCS61779.1"/>
    </source>
</evidence>
<dbReference type="GO" id="GO:0005737">
    <property type="term" value="C:cytoplasm"/>
    <property type="evidence" value="ECO:0007669"/>
    <property type="project" value="UniProtKB-SubCell"/>
</dbReference>
<comment type="subcellular location">
    <subcellularLocation>
        <location evidence="1">Cytoplasm</location>
    </subcellularLocation>
</comment>
<dbReference type="SUPFAM" id="SSF52540">
    <property type="entry name" value="P-loop containing nucleoside triphosphate hydrolases"/>
    <property type="match status" value="1"/>
</dbReference>
<dbReference type="OrthoDB" id="9800307at2"/>
<dbReference type="GO" id="GO:0046872">
    <property type="term" value="F:metal ion binding"/>
    <property type="evidence" value="ECO:0007669"/>
    <property type="project" value="UniProtKB-KW"/>
</dbReference>
<reference evidence="11 12" key="1">
    <citation type="submission" date="2019-03" db="EMBL/GenBank/DDBJ databases">
        <title>Genomic Encyclopedia of Type Strains, Phase IV (KMG-IV): sequencing the most valuable type-strain genomes for metagenomic binning, comparative biology and taxonomic classification.</title>
        <authorList>
            <person name="Goeker M."/>
        </authorList>
    </citation>
    <scope>NUCLEOTIDE SEQUENCE [LARGE SCALE GENOMIC DNA]</scope>
    <source>
        <strain evidence="11 12">DSM 101688</strain>
    </source>
</reference>
<dbReference type="Gene3D" id="3.40.50.300">
    <property type="entry name" value="P-loop containing nucleotide triphosphate hydrolases"/>
    <property type="match status" value="1"/>
</dbReference>
<evidence type="ECO:0000256" key="5">
    <source>
        <dbReference type="ARBA" id="ARBA00022694"/>
    </source>
</evidence>
<sequence length="182" mass="19345">MRRMMTFAAVLKSLEDTRAMGACLARCLPSGAVCLLRGDLAAGKTTLVKAVCAQYAIAPQAVTSPTYTIANWYEGDVVVCHVDFYRLESPDDLYNLDDGDWLNPDGPTFIEWPDVALNFLKGVDTLEISLGNVDGDTAARRVTVSARGESYGALFSALGALAEVRGLTVLAPGSDKGAHAPC</sequence>
<dbReference type="EMBL" id="SLZW01000007">
    <property type="protein sequence ID" value="TCS61779.1"/>
    <property type="molecule type" value="Genomic_DNA"/>
</dbReference>
<keyword evidence="8" id="KW-0067">ATP-binding</keyword>
<dbReference type="PANTHER" id="PTHR33540:SF2">
    <property type="entry name" value="TRNA THREONYLCARBAMOYLADENOSINE BIOSYNTHESIS PROTEIN TSAE"/>
    <property type="match status" value="1"/>
</dbReference>
<keyword evidence="9" id="KW-0460">Magnesium</keyword>
<keyword evidence="12" id="KW-1185">Reference proteome</keyword>
<comment type="similarity">
    <text evidence="2">Belongs to the TsaE family.</text>
</comment>
<evidence type="ECO:0000256" key="3">
    <source>
        <dbReference type="ARBA" id="ARBA00019010"/>
    </source>
</evidence>
<dbReference type="PANTHER" id="PTHR33540">
    <property type="entry name" value="TRNA THREONYLCARBAMOYLADENOSINE BIOSYNTHESIS PROTEIN TSAE"/>
    <property type="match status" value="1"/>
</dbReference>
<keyword evidence="6" id="KW-0479">Metal-binding</keyword>
<dbReference type="GO" id="GO:0005524">
    <property type="term" value="F:ATP binding"/>
    <property type="evidence" value="ECO:0007669"/>
    <property type="project" value="UniProtKB-KW"/>
</dbReference>
<dbReference type="InterPro" id="IPR027417">
    <property type="entry name" value="P-loop_NTPase"/>
</dbReference>
<evidence type="ECO:0000313" key="12">
    <source>
        <dbReference type="Proteomes" id="UP000295304"/>
    </source>
</evidence>
<evidence type="ECO:0000256" key="9">
    <source>
        <dbReference type="ARBA" id="ARBA00022842"/>
    </source>
</evidence>
<dbReference type="NCBIfam" id="TIGR00150">
    <property type="entry name" value="T6A_YjeE"/>
    <property type="match status" value="1"/>
</dbReference>
<protein>
    <recommendedName>
        <fullName evidence="3">tRNA threonylcarbamoyladenosine biosynthesis protein TsaE</fullName>
    </recommendedName>
    <alternativeName>
        <fullName evidence="10">t(6)A37 threonylcarbamoyladenosine biosynthesis protein TsaE</fullName>
    </alternativeName>
</protein>
<gene>
    <name evidence="11" type="ORF">EDD55_107188</name>
</gene>
<dbReference type="AlphaFoldDB" id="A0A4R3J786"/>
<evidence type="ECO:0000256" key="10">
    <source>
        <dbReference type="ARBA" id="ARBA00032441"/>
    </source>
</evidence>
<evidence type="ECO:0000256" key="6">
    <source>
        <dbReference type="ARBA" id="ARBA00022723"/>
    </source>
</evidence>
<evidence type="ECO:0000256" key="2">
    <source>
        <dbReference type="ARBA" id="ARBA00007599"/>
    </source>
</evidence>
<evidence type="ECO:0000256" key="8">
    <source>
        <dbReference type="ARBA" id="ARBA00022840"/>
    </source>
</evidence>
<proteinExistence type="inferred from homology"/>
<dbReference type="InterPro" id="IPR003442">
    <property type="entry name" value="T6A_TsaE"/>
</dbReference>
<dbReference type="Pfam" id="PF02367">
    <property type="entry name" value="TsaE"/>
    <property type="match status" value="1"/>
</dbReference>
<evidence type="ECO:0000256" key="4">
    <source>
        <dbReference type="ARBA" id="ARBA00022490"/>
    </source>
</evidence>
<name>A0A4R3J786_9PROT</name>
<accession>A0A4R3J786</accession>
<evidence type="ECO:0000256" key="1">
    <source>
        <dbReference type="ARBA" id="ARBA00004496"/>
    </source>
</evidence>
<keyword evidence="5" id="KW-0819">tRNA processing</keyword>
<dbReference type="GO" id="GO:0002949">
    <property type="term" value="P:tRNA threonylcarbamoyladenosine modification"/>
    <property type="evidence" value="ECO:0007669"/>
    <property type="project" value="InterPro"/>
</dbReference>